<evidence type="ECO:0000313" key="4">
    <source>
        <dbReference type="Proteomes" id="UP000267019"/>
    </source>
</evidence>
<feature type="domain" description="Bacterial type II secretion system protein E" evidence="2">
    <location>
        <begin position="208"/>
        <end position="222"/>
    </location>
</feature>
<reference evidence="3 4" key="1">
    <citation type="submission" date="2018-10" db="EMBL/GenBank/DDBJ databases">
        <title>Genomic Encyclopedia of Type Strains, Phase IV (KMG-IV): sequencing the most valuable type-strain genomes for metagenomic binning, comparative biology and taxonomic classification.</title>
        <authorList>
            <person name="Goeker M."/>
        </authorList>
    </citation>
    <scope>NUCLEOTIDE SEQUENCE [LARGE SCALE GENOMIC DNA]</scope>
    <source>
        <strain evidence="3 4">DSM 22653</strain>
    </source>
</reference>
<dbReference type="InterPro" id="IPR001482">
    <property type="entry name" value="T2SS/T4SS_dom"/>
</dbReference>
<evidence type="ECO:0000313" key="3">
    <source>
        <dbReference type="EMBL" id="RKQ88626.1"/>
    </source>
</evidence>
<dbReference type="Gene3D" id="3.40.50.300">
    <property type="entry name" value="P-loop containing nucleotide triphosphate hydrolases"/>
    <property type="match status" value="1"/>
</dbReference>
<dbReference type="Proteomes" id="UP000267019">
    <property type="component" value="Unassembled WGS sequence"/>
</dbReference>
<dbReference type="RefSeq" id="WP_121443546.1">
    <property type="nucleotide sequence ID" value="NZ_RBIJ01000001.1"/>
</dbReference>
<dbReference type="NCBIfam" id="TIGR01420">
    <property type="entry name" value="pilT_fam"/>
    <property type="match status" value="1"/>
</dbReference>
<accession>A0A660L3Z4</accession>
<dbReference type="InterPro" id="IPR050921">
    <property type="entry name" value="T4SS_GSP_E_ATPase"/>
</dbReference>
<dbReference type="Gene3D" id="3.30.450.90">
    <property type="match status" value="1"/>
</dbReference>
<dbReference type="SMART" id="SM00382">
    <property type="entry name" value="AAA"/>
    <property type="match status" value="1"/>
</dbReference>
<organism evidence="3 4">
    <name type="scientific">Brockia lithotrophica</name>
    <dbReference type="NCBI Taxonomy" id="933949"/>
    <lineage>
        <taxon>Bacteria</taxon>
        <taxon>Bacillati</taxon>
        <taxon>Bacillota</taxon>
        <taxon>Bacilli</taxon>
        <taxon>Bacillales</taxon>
        <taxon>Bacillales Family X. Incertae Sedis</taxon>
        <taxon>Brockia</taxon>
    </lineage>
</organism>
<dbReference type="EMBL" id="RBIJ01000001">
    <property type="protein sequence ID" value="RKQ88626.1"/>
    <property type="molecule type" value="Genomic_DNA"/>
</dbReference>
<evidence type="ECO:0000259" key="2">
    <source>
        <dbReference type="PROSITE" id="PS00662"/>
    </source>
</evidence>
<dbReference type="Pfam" id="PF00437">
    <property type="entry name" value="T2SSE"/>
    <property type="match status" value="1"/>
</dbReference>
<dbReference type="PANTHER" id="PTHR30486">
    <property type="entry name" value="TWITCHING MOTILITY PROTEIN PILT"/>
    <property type="match status" value="1"/>
</dbReference>
<dbReference type="GO" id="GO:0005524">
    <property type="term" value="F:ATP binding"/>
    <property type="evidence" value="ECO:0007669"/>
    <property type="project" value="InterPro"/>
</dbReference>
<protein>
    <submittedName>
        <fullName evidence="3">Twitching motility protein PilT</fullName>
    </submittedName>
</protein>
<dbReference type="SUPFAM" id="SSF52540">
    <property type="entry name" value="P-loop containing nucleoside triphosphate hydrolases"/>
    <property type="match status" value="1"/>
</dbReference>
<dbReference type="GO" id="GO:0016887">
    <property type="term" value="F:ATP hydrolysis activity"/>
    <property type="evidence" value="ECO:0007669"/>
    <property type="project" value="InterPro"/>
</dbReference>
<name>A0A660L3Z4_9BACL</name>
<keyword evidence="4" id="KW-1185">Reference proteome</keyword>
<evidence type="ECO:0000256" key="1">
    <source>
        <dbReference type="ARBA" id="ARBA00006611"/>
    </source>
</evidence>
<proteinExistence type="inferred from homology"/>
<dbReference type="InterPro" id="IPR006321">
    <property type="entry name" value="PilT/PilU"/>
</dbReference>
<dbReference type="InterPro" id="IPR003593">
    <property type="entry name" value="AAA+_ATPase"/>
</dbReference>
<dbReference type="PROSITE" id="PS00662">
    <property type="entry name" value="T2SP_E"/>
    <property type="match status" value="1"/>
</dbReference>
<dbReference type="InterPro" id="IPR027417">
    <property type="entry name" value="P-loop_NTPase"/>
</dbReference>
<comment type="similarity">
    <text evidence="1">Belongs to the GSP E family.</text>
</comment>
<dbReference type="AlphaFoldDB" id="A0A660L3Z4"/>
<dbReference type="OrthoDB" id="9808272at2"/>
<gene>
    <name evidence="3" type="ORF">C7438_0265</name>
</gene>
<dbReference type="CDD" id="cd01131">
    <property type="entry name" value="PilT"/>
    <property type="match status" value="1"/>
</dbReference>
<sequence length="366" mass="40633">MEGGFARPSEKRIPAHIEELLRETQEREATDLHLTAFSPPILRIGGYLTPLEEYAALGPEDIRNLVYPLLSSRQREVLEERLSVDLAVGLAGIGRFRLNVYYQRGSLACAFRRLADEIPKLEELGLPESVYRFPDLTSGLILVTGATGSGKSTTLAAIIDRINEKYRRHIITVEDPIEYVHYNKLSVINQRELYTDVPSFADALRAALRQDPDVILVGEMRDLETIRTAIMAAETGHLVLSTLHARDTISTFARVIGVFPTEEQAQVRQQLAASVRAVIAQQLLPRRDGKGRVLAAEVLVVTPAVANLVRLGKDEHIRLILETGGRLGMQTMEQSLVELVQKRLIDVETALAAARNPALVKEKLAL</sequence>
<comment type="caution">
    <text evidence="3">The sequence shown here is derived from an EMBL/GenBank/DDBJ whole genome shotgun (WGS) entry which is preliminary data.</text>
</comment>